<keyword evidence="7" id="KW-0812">Transmembrane</keyword>
<dbReference type="KEGG" id="ava:Ava_0499"/>
<evidence type="ECO:0000313" key="10">
    <source>
        <dbReference type="Proteomes" id="UP000002533"/>
    </source>
</evidence>
<keyword evidence="7" id="KW-0472">Membrane</keyword>
<dbReference type="Pfam" id="PF01435">
    <property type="entry name" value="Peptidase_M48"/>
    <property type="match status" value="1"/>
</dbReference>
<dbReference type="Gene3D" id="3.30.2010.10">
    <property type="entry name" value="Metalloproteases ('zincins'), catalytic domain"/>
    <property type="match status" value="1"/>
</dbReference>
<dbReference type="InterPro" id="IPR052173">
    <property type="entry name" value="Beta-lactam_resp_regulator"/>
</dbReference>
<dbReference type="PANTHER" id="PTHR34978">
    <property type="entry name" value="POSSIBLE SENSOR-TRANSDUCER PROTEIN BLAR"/>
    <property type="match status" value="1"/>
</dbReference>
<evidence type="ECO:0000256" key="5">
    <source>
        <dbReference type="ARBA" id="ARBA00023049"/>
    </source>
</evidence>
<feature type="domain" description="Peptidase M48" evidence="8">
    <location>
        <begin position="127"/>
        <end position="165"/>
    </location>
</feature>
<evidence type="ECO:0000256" key="2">
    <source>
        <dbReference type="ARBA" id="ARBA00022723"/>
    </source>
</evidence>
<dbReference type="GO" id="GO:0046872">
    <property type="term" value="F:metal ion binding"/>
    <property type="evidence" value="ECO:0007669"/>
    <property type="project" value="UniProtKB-KW"/>
</dbReference>
<dbReference type="Proteomes" id="UP000002533">
    <property type="component" value="Chromosome"/>
</dbReference>
<proteinExistence type="inferred from homology"/>
<comment type="similarity">
    <text evidence="6">Belongs to the peptidase M48 family.</text>
</comment>
<keyword evidence="7" id="KW-1133">Transmembrane helix</keyword>
<organism evidence="9 10">
    <name type="scientific">Trichormus variabilis (strain ATCC 29413 / PCC 7937)</name>
    <name type="common">Anabaena variabilis</name>
    <dbReference type="NCBI Taxonomy" id="240292"/>
    <lineage>
        <taxon>Bacteria</taxon>
        <taxon>Bacillati</taxon>
        <taxon>Cyanobacteriota</taxon>
        <taxon>Cyanophyceae</taxon>
        <taxon>Nostocales</taxon>
        <taxon>Nostocaceae</taxon>
        <taxon>Trichormus</taxon>
    </lineage>
</organism>
<comment type="cofactor">
    <cofactor evidence="6">
        <name>Zn(2+)</name>
        <dbReference type="ChEBI" id="CHEBI:29105"/>
    </cofactor>
    <text evidence="6">Binds 1 zinc ion per subunit.</text>
</comment>
<evidence type="ECO:0000259" key="8">
    <source>
        <dbReference type="Pfam" id="PF01435"/>
    </source>
</evidence>
<keyword evidence="3 6" id="KW-0378">Hydrolase</keyword>
<accession>Q3MFW3</accession>
<evidence type="ECO:0000256" key="1">
    <source>
        <dbReference type="ARBA" id="ARBA00022670"/>
    </source>
</evidence>
<dbReference type="STRING" id="240292.Ava_0499"/>
<keyword evidence="2" id="KW-0479">Metal-binding</keyword>
<dbReference type="GO" id="GO:0006508">
    <property type="term" value="P:proteolysis"/>
    <property type="evidence" value="ECO:0007669"/>
    <property type="project" value="UniProtKB-KW"/>
</dbReference>
<evidence type="ECO:0000313" key="9">
    <source>
        <dbReference type="EMBL" id="ABA20123.1"/>
    </source>
</evidence>
<evidence type="ECO:0000256" key="7">
    <source>
        <dbReference type="SAM" id="Phobius"/>
    </source>
</evidence>
<evidence type="ECO:0000256" key="6">
    <source>
        <dbReference type="RuleBase" id="RU003983"/>
    </source>
</evidence>
<dbReference type="HOGENOM" id="CLU_990242_0_0_3"/>
<sequence length="282" mass="31922">MMHLLMILTAVVVSWIFRSYWTNPQDNWDTRWQRTLLFFLFPPLLILMTAIALLFMGPQGKMGGLYTGWFSYALALTFLAIFSGLCVTRAIQGWRSLQSARHCPLVHLEGKQVRLLNTAALFAGQIGFWQPELVVSQGLLQTLSPNHVESVLAHEQGHFYYRDTFWFFWLGWVRSCTAWLPNTDALWQELLVLRELRADSYAASQVDPLVLAESLLLVVSNGSAFSQSEICCAALGDSVGDRLEQRIEALLSPPNHTPEAQFPSWHGFILALLPLVTVIFHT</sequence>
<keyword evidence="1 6" id="KW-0645">Protease</keyword>
<evidence type="ECO:0000256" key="3">
    <source>
        <dbReference type="ARBA" id="ARBA00022801"/>
    </source>
</evidence>
<protein>
    <recommendedName>
        <fullName evidence="8">Peptidase M48 domain-containing protein</fullName>
    </recommendedName>
</protein>
<reference evidence="10" key="1">
    <citation type="journal article" date="2014" name="Stand. Genomic Sci.">
        <title>Complete genome sequence of Anabaena variabilis ATCC 29413.</title>
        <authorList>
            <person name="Thiel T."/>
            <person name="Pratte B.S."/>
            <person name="Zhong J."/>
            <person name="Goodwin L."/>
            <person name="Copeland A."/>
            <person name="Lucas S."/>
            <person name="Han C."/>
            <person name="Pitluck S."/>
            <person name="Land M.L."/>
            <person name="Kyrpides N.C."/>
            <person name="Woyke T."/>
        </authorList>
    </citation>
    <scope>NUCLEOTIDE SEQUENCE [LARGE SCALE GENOMIC DNA]</scope>
    <source>
        <strain evidence="10">ATCC 29413 / PCC 7937</strain>
    </source>
</reference>
<dbReference type="CDD" id="cd07326">
    <property type="entry name" value="M56_BlaR1_MecR1_like"/>
    <property type="match status" value="1"/>
</dbReference>
<dbReference type="EMBL" id="CP000117">
    <property type="protein sequence ID" value="ABA20123.1"/>
    <property type="molecule type" value="Genomic_DNA"/>
</dbReference>
<dbReference type="GO" id="GO:0004222">
    <property type="term" value="F:metalloendopeptidase activity"/>
    <property type="evidence" value="ECO:0007669"/>
    <property type="project" value="InterPro"/>
</dbReference>
<keyword evidence="5 6" id="KW-0482">Metalloprotease</keyword>
<evidence type="ECO:0000256" key="4">
    <source>
        <dbReference type="ARBA" id="ARBA00022833"/>
    </source>
</evidence>
<name>Q3MFW3_TRIV2</name>
<keyword evidence="4 6" id="KW-0862">Zinc</keyword>
<dbReference type="InterPro" id="IPR001915">
    <property type="entry name" value="Peptidase_M48"/>
</dbReference>
<dbReference type="AlphaFoldDB" id="Q3MFW3"/>
<feature type="transmembrane region" description="Helical" evidence="7">
    <location>
        <begin position="35"/>
        <end position="57"/>
    </location>
</feature>
<dbReference type="PANTHER" id="PTHR34978:SF3">
    <property type="entry name" value="SLR0241 PROTEIN"/>
    <property type="match status" value="1"/>
</dbReference>
<gene>
    <name evidence="9" type="ordered locus">Ava_0499</name>
</gene>
<dbReference type="eggNOG" id="COG0501">
    <property type="taxonomic scope" value="Bacteria"/>
</dbReference>
<feature type="transmembrane region" description="Helical" evidence="7">
    <location>
        <begin position="69"/>
        <end position="91"/>
    </location>
</feature>